<reference evidence="6 7" key="2">
    <citation type="submission" date="2018-10" db="EMBL/GenBank/DDBJ databases">
        <authorList>
            <consortium name="Pathogen Informatics"/>
        </authorList>
    </citation>
    <scope>NUCLEOTIDE SEQUENCE [LARGE SCALE GENOMIC DNA]</scope>
</reference>
<sequence>MGTSMALQIFSTLMIIFHLTDVIYGRTECMQVVGTLKCPSNPKLAANVRLDLKDEDLTWIFCYSVTALPFDTDDQMGRTWSANNGAFVLSGCGSDFGPFNAPDPYVTIEHNCPSIQRRNGNEGRRKMQFQLTKTFLPNILRIGKVFLDDSDA</sequence>
<gene>
    <name evidence="6" type="ORF">EVEC_LOCUS4218</name>
</gene>
<dbReference type="STRING" id="51028.A0A0N4V391"/>
<dbReference type="GO" id="GO:0005576">
    <property type="term" value="C:extracellular region"/>
    <property type="evidence" value="ECO:0007669"/>
    <property type="project" value="UniProtKB-SubCell"/>
</dbReference>
<comment type="subcellular location">
    <subcellularLocation>
        <location evidence="1">Secreted</location>
    </subcellularLocation>
</comment>
<dbReference type="PANTHER" id="PTHR21700:SF46">
    <property type="entry name" value="TRANSTHYRETIN-LIKE PROTEIN 52"/>
    <property type="match status" value="1"/>
</dbReference>
<keyword evidence="3" id="KW-0964">Secreted</keyword>
<dbReference type="PANTHER" id="PTHR21700">
    <property type="entry name" value="TRANSTHYRETIN-LIKE FAMILY PROTEIN-RELATED"/>
    <property type="match status" value="1"/>
</dbReference>
<dbReference type="Proteomes" id="UP000274131">
    <property type="component" value="Unassembled WGS sequence"/>
</dbReference>
<dbReference type="WBParaSite" id="EVEC_0000451001-mRNA-1">
    <property type="protein sequence ID" value="EVEC_0000451001-mRNA-1"/>
    <property type="gene ID" value="EVEC_0000451001"/>
</dbReference>
<evidence type="ECO:0000256" key="4">
    <source>
        <dbReference type="ARBA" id="ARBA00022729"/>
    </source>
</evidence>
<dbReference type="OrthoDB" id="5782901at2759"/>
<evidence type="ECO:0000256" key="5">
    <source>
        <dbReference type="SAM" id="SignalP"/>
    </source>
</evidence>
<accession>A0A0N4V391</accession>
<evidence type="ECO:0000313" key="6">
    <source>
        <dbReference type="EMBL" id="VDD89467.1"/>
    </source>
</evidence>
<name>A0A0N4V391_ENTVE</name>
<evidence type="ECO:0000313" key="7">
    <source>
        <dbReference type="Proteomes" id="UP000274131"/>
    </source>
</evidence>
<evidence type="ECO:0000256" key="2">
    <source>
        <dbReference type="ARBA" id="ARBA00010112"/>
    </source>
</evidence>
<dbReference type="AlphaFoldDB" id="A0A0N4V391"/>
<dbReference type="GO" id="GO:0009986">
    <property type="term" value="C:cell surface"/>
    <property type="evidence" value="ECO:0007669"/>
    <property type="project" value="InterPro"/>
</dbReference>
<feature type="signal peptide" evidence="5">
    <location>
        <begin position="1"/>
        <end position="25"/>
    </location>
</feature>
<dbReference type="Pfam" id="PF01060">
    <property type="entry name" value="TTR-52"/>
    <property type="match status" value="1"/>
</dbReference>
<dbReference type="Gene3D" id="2.60.40.3330">
    <property type="match status" value="1"/>
</dbReference>
<proteinExistence type="inferred from homology"/>
<protein>
    <submittedName>
        <fullName evidence="8">Transthyretin-like protein 46</fullName>
    </submittedName>
</protein>
<feature type="chain" id="PRO_5043122623" evidence="5">
    <location>
        <begin position="26"/>
        <end position="152"/>
    </location>
</feature>
<keyword evidence="4 5" id="KW-0732">Signal</keyword>
<evidence type="ECO:0000256" key="1">
    <source>
        <dbReference type="ARBA" id="ARBA00004613"/>
    </source>
</evidence>
<reference evidence="8" key="1">
    <citation type="submission" date="2017-02" db="UniProtKB">
        <authorList>
            <consortium name="WormBaseParasite"/>
        </authorList>
    </citation>
    <scope>IDENTIFICATION</scope>
</reference>
<dbReference type="EMBL" id="UXUI01007797">
    <property type="protein sequence ID" value="VDD89467.1"/>
    <property type="molecule type" value="Genomic_DNA"/>
</dbReference>
<evidence type="ECO:0000256" key="3">
    <source>
        <dbReference type="ARBA" id="ARBA00022525"/>
    </source>
</evidence>
<keyword evidence="7" id="KW-1185">Reference proteome</keyword>
<organism evidence="8">
    <name type="scientific">Enterobius vermicularis</name>
    <name type="common">Human pinworm</name>
    <dbReference type="NCBI Taxonomy" id="51028"/>
    <lineage>
        <taxon>Eukaryota</taxon>
        <taxon>Metazoa</taxon>
        <taxon>Ecdysozoa</taxon>
        <taxon>Nematoda</taxon>
        <taxon>Chromadorea</taxon>
        <taxon>Rhabditida</taxon>
        <taxon>Spirurina</taxon>
        <taxon>Oxyuridomorpha</taxon>
        <taxon>Oxyuroidea</taxon>
        <taxon>Oxyuridae</taxon>
        <taxon>Enterobius</taxon>
    </lineage>
</organism>
<dbReference type="InterPro" id="IPR001534">
    <property type="entry name" value="Transthyretin-like"/>
</dbReference>
<dbReference type="InterPro" id="IPR038479">
    <property type="entry name" value="Transthyretin-like_sf"/>
</dbReference>
<comment type="similarity">
    <text evidence="2">Belongs to the nematode transthyretin-like family.</text>
</comment>
<evidence type="ECO:0000313" key="8">
    <source>
        <dbReference type="WBParaSite" id="EVEC_0000451001-mRNA-1"/>
    </source>
</evidence>